<evidence type="ECO:0000313" key="2">
    <source>
        <dbReference type="EMBL" id="CAA9480336.1"/>
    </source>
</evidence>
<reference evidence="2" key="1">
    <citation type="submission" date="2020-02" db="EMBL/GenBank/DDBJ databases">
        <authorList>
            <person name="Meier V. D."/>
        </authorList>
    </citation>
    <scope>NUCLEOTIDE SEQUENCE</scope>
    <source>
        <strain evidence="2">AVDCRST_MAG30</strain>
    </source>
</reference>
<feature type="compositionally biased region" description="Basic and acidic residues" evidence="1">
    <location>
        <begin position="117"/>
        <end position="131"/>
    </location>
</feature>
<dbReference type="AlphaFoldDB" id="A0A6J4RT80"/>
<feature type="compositionally biased region" description="Low complexity" evidence="1">
    <location>
        <begin position="79"/>
        <end position="88"/>
    </location>
</feature>
<feature type="compositionally biased region" description="Low complexity" evidence="1">
    <location>
        <begin position="140"/>
        <end position="150"/>
    </location>
</feature>
<feature type="compositionally biased region" description="Basic residues" evidence="1">
    <location>
        <begin position="105"/>
        <end position="116"/>
    </location>
</feature>
<organism evidence="2">
    <name type="scientific">uncultured Solirubrobacteraceae bacterium</name>
    <dbReference type="NCBI Taxonomy" id="1162706"/>
    <lineage>
        <taxon>Bacteria</taxon>
        <taxon>Bacillati</taxon>
        <taxon>Actinomycetota</taxon>
        <taxon>Thermoleophilia</taxon>
        <taxon>Solirubrobacterales</taxon>
        <taxon>Solirubrobacteraceae</taxon>
        <taxon>environmental samples</taxon>
    </lineage>
</organism>
<accession>A0A6J4RT80</accession>
<proteinExistence type="predicted"/>
<gene>
    <name evidence="2" type="ORF">AVDCRST_MAG30-763</name>
</gene>
<name>A0A6J4RT80_9ACTN</name>
<dbReference type="EMBL" id="CADCVS010000125">
    <property type="protein sequence ID" value="CAA9480336.1"/>
    <property type="molecule type" value="Genomic_DNA"/>
</dbReference>
<sequence>VENRRRAARRGPGRPTGLPRVLRALRRMDARVAPARDGLRGRRPGPDRRDVRAGLERRAALPRPRRRLGRAVAVRHRAQPAAPVPQAQPHRDRRARPARPAVRLRGVRRLRPRRRADRGGAAEPRAADRGRRAARRAAPRARSAGRAAALVRRDRRAARLQPERGAPEGLARAQVADADDAGCGV</sequence>
<feature type="region of interest" description="Disordered" evidence="1">
    <location>
        <begin position="1"/>
        <end position="20"/>
    </location>
</feature>
<feature type="compositionally biased region" description="Basic residues" evidence="1">
    <location>
        <begin position="63"/>
        <end position="78"/>
    </location>
</feature>
<protein>
    <submittedName>
        <fullName evidence="2">Uncharacterized protein</fullName>
    </submittedName>
</protein>
<feature type="compositionally biased region" description="Basic and acidic residues" evidence="1">
    <location>
        <begin position="37"/>
        <end position="59"/>
    </location>
</feature>
<feature type="region of interest" description="Disordered" evidence="1">
    <location>
        <begin position="32"/>
        <end position="185"/>
    </location>
</feature>
<feature type="compositionally biased region" description="Basic residues" evidence="1">
    <location>
        <begin position="1"/>
        <end position="12"/>
    </location>
</feature>
<evidence type="ECO:0000256" key="1">
    <source>
        <dbReference type="SAM" id="MobiDB-lite"/>
    </source>
</evidence>
<feature type="non-terminal residue" evidence="2">
    <location>
        <position position="185"/>
    </location>
</feature>
<feature type="non-terminal residue" evidence="2">
    <location>
        <position position="1"/>
    </location>
</feature>